<dbReference type="EMBL" id="APKE01000023">
    <property type="protein sequence ID" value="KAF0675660.1"/>
    <property type="molecule type" value="Genomic_DNA"/>
</dbReference>
<keyword evidence="2" id="KW-1185">Reference proteome</keyword>
<sequence length="158" mass="16469">MDIGAFMDMARRAGEAPRMGRAGRTGIAGGTAILTLDGAIPARFLNPRDMIVTRAGPRPLLSLDVEHAARVCVIPAHAFGHGRPERPLVMGPDQEVTLHGRAAALLGGAGAIRTAARLAAPVAAPEGTRLYRPRLRDTQLVHAGGTEIVCAEADITAT</sequence>
<proteinExistence type="predicted"/>
<comment type="caution">
    <text evidence="1">The sequence shown here is derived from an EMBL/GenBank/DDBJ whole genome shotgun (WGS) entry which is preliminary data.</text>
</comment>
<gene>
    <name evidence="1" type="ORF">PMES_01995</name>
</gene>
<dbReference type="Proteomes" id="UP000698242">
    <property type="component" value="Unassembled WGS sequence"/>
</dbReference>
<evidence type="ECO:0000313" key="1">
    <source>
        <dbReference type="EMBL" id="KAF0675660.1"/>
    </source>
</evidence>
<dbReference type="OrthoDB" id="7873527at2"/>
<protein>
    <submittedName>
        <fullName evidence="1">Hint domain protein</fullName>
    </submittedName>
</protein>
<reference evidence="1" key="1">
    <citation type="submission" date="2013-03" db="EMBL/GenBank/DDBJ databases">
        <title>Genome Sequence of the Profundibacterium mesophilum strain KAUST100406-0324T from Red Sea, a novel genus in the family Rhodobacteraceae.</title>
        <authorList>
            <person name="Essack M."/>
            <person name="Alam I."/>
            <person name="Lafi F."/>
            <person name="Alawi W."/>
            <person name="Kamanu F."/>
            <person name="Al-Suwailem A."/>
            <person name="Lee O.O."/>
            <person name="Xu Y."/>
            <person name="Bajic V."/>
            <person name="Qian P.-Y."/>
            <person name="Archer J."/>
        </authorList>
    </citation>
    <scope>NUCLEOTIDE SEQUENCE</scope>
    <source>
        <strain evidence="1">KAUST100406-0324</strain>
    </source>
</reference>
<dbReference type="AlphaFoldDB" id="A0A921TBH8"/>
<organism evidence="1 2">
    <name type="scientific">Profundibacterium mesophilum KAUST100406-0324</name>
    <dbReference type="NCBI Taxonomy" id="1037889"/>
    <lineage>
        <taxon>Bacteria</taxon>
        <taxon>Pseudomonadati</taxon>
        <taxon>Pseudomonadota</taxon>
        <taxon>Alphaproteobacteria</taxon>
        <taxon>Rhodobacterales</taxon>
        <taxon>Roseobacteraceae</taxon>
        <taxon>Profundibacterium</taxon>
    </lineage>
</organism>
<dbReference type="RefSeq" id="WP_159965554.1">
    <property type="nucleotide sequence ID" value="NZ_APKE01000023.1"/>
</dbReference>
<name>A0A921TBH8_9RHOB</name>
<accession>A0A921TBH8</accession>
<evidence type="ECO:0000313" key="2">
    <source>
        <dbReference type="Proteomes" id="UP000698242"/>
    </source>
</evidence>